<name>A0A9F5JCQ7_PYTBI</name>
<evidence type="ECO:0000256" key="1">
    <source>
        <dbReference type="ARBA" id="ARBA00004273"/>
    </source>
</evidence>
<gene>
    <name evidence="18" type="primary">LOC103063702</name>
</gene>
<dbReference type="SUPFAM" id="SSF46626">
    <property type="entry name" value="Cytochrome c"/>
    <property type="match status" value="1"/>
</dbReference>
<dbReference type="PRINTS" id="PR00603">
    <property type="entry name" value="CYTOCHROMEC1"/>
</dbReference>
<reference evidence="18" key="1">
    <citation type="submission" date="2025-08" db="UniProtKB">
        <authorList>
            <consortium name="RefSeq"/>
        </authorList>
    </citation>
    <scope>IDENTIFICATION</scope>
    <source>
        <tissue evidence="18">Liver</tissue>
    </source>
</reference>
<feature type="binding site" description="covalent" evidence="14">
    <location>
        <position position="187"/>
    </location>
    <ligand>
        <name>heme c</name>
        <dbReference type="ChEBI" id="CHEBI:61717"/>
    </ligand>
</feature>
<dbReference type="InterPro" id="IPR021157">
    <property type="entry name" value="Cyt_c1_TM_anchor_C"/>
</dbReference>
<dbReference type="GO" id="GO:0006122">
    <property type="term" value="P:mitochondrial electron transport, ubiquinol to cytochrome c"/>
    <property type="evidence" value="ECO:0007669"/>
    <property type="project" value="TreeGrafter"/>
</dbReference>
<keyword evidence="4 14" id="KW-0349">Heme</keyword>
<dbReference type="KEGG" id="pbi:103063702"/>
<evidence type="ECO:0000256" key="3">
    <source>
        <dbReference type="ARBA" id="ARBA00022448"/>
    </source>
</evidence>
<keyword evidence="9" id="KW-0249">Electron transport</keyword>
<evidence type="ECO:0000256" key="13">
    <source>
        <dbReference type="ARBA" id="ARBA00023136"/>
    </source>
</evidence>
<evidence type="ECO:0000256" key="7">
    <source>
        <dbReference type="ARBA" id="ARBA00022723"/>
    </source>
</evidence>
<evidence type="ECO:0000256" key="5">
    <source>
        <dbReference type="ARBA" id="ARBA00022660"/>
    </source>
</evidence>
<dbReference type="InterPro" id="IPR009056">
    <property type="entry name" value="Cyt_c-like_dom"/>
</dbReference>
<feature type="domain" description="Cytochrome c" evidence="16">
    <location>
        <begin position="174"/>
        <end position="326"/>
    </location>
</feature>
<sequence length="391" mass="42521">GSGVLSLCEARGSARLIRPCGEATPPVPALVANLHLYGRISAGAFVPNGRAEFFGRQESGKAAESVKDRGRRLLFQLYVAVGLRGPLACSEEPRRPSVLAGDSRGCLSFQANVASLAGLSRGKRVALTALGVLTVGGAGLAWALHKAVNASELELHPPSYPWSHGGFLTALDHSSVRRGYQVYKQVCSACHTMEYMCFRNLVGATHTEAEAKALAEEVEVQDGPNENGEMFMRPGKLFDRFPSPYPNSEAARAANNGALPPDLTLILKARHGGEDYVFSLLTGYCDPPAGVPVREGLYYNPYFSGQAIAMAPPIYNDIVEYDDGTPATMSQIAKDVCTFLRWAGEPEFDDRKRIGLKAVLIGAMILPFVYYLTKHRFSVALSRKMFYQRRD</sequence>
<evidence type="ECO:0000256" key="2">
    <source>
        <dbReference type="ARBA" id="ARBA00006488"/>
    </source>
</evidence>
<dbReference type="GO" id="GO:0046872">
    <property type="term" value="F:metal ion binding"/>
    <property type="evidence" value="ECO:0007669"/>
    <property type="project" value="UniProtKB-KW"/>
</dbReference>
<evidence type="ECO:0000256" key="12">
    <source>
        <dbReference type="ARBA" id="ARBA00023128"/>
    </source>
</evidence>
<protein>
    <submittedName>
        <fullName evidence="18">Cytochrome c1, heme protein, mitochondrial</fullName>
    </submittedName>
</protein>
<organism evidence="17 18">
    <name type="scientific">Python bivittatus</name>
    <name type="common">Burmese python</name>
    <name type="synonym">Python molurus bivittatus</name>
    <dbReference type="NCBI Taxonomy" id="176946"/>
    <lineage>
        <taxon>Eukaryota</taxon>
        <taxon>Metazoa</taxon>
        <taxon>Chordata</taxon>
        <taxon>Craniata</taxon>
        <taxon>Vertebrata</taxon>
        <taxon>Euteleostomi</taxon>
        <taxon>Lepidosauria</taxon>
        <taxon>Squamata</taxon>
        <taxon>Bifurcata</taxon>
        <taxon>Unidentata</taxon>
        <taxon>Episquamata</taxon>
        <taxon>Toxicofera</taxon>
        <taxon>Serpentes</taxon>
        <taxon>Henophidia</taxon>
        <taxon>Pythonidae</taxon>
        <taxon>Python</taxon>
    </lineage>
</organism>
<dbReference type="GeneID" id="103063702"/>
<evidence type="ECO:0000256" key="14">
    <source>
        <dbReference type="PIRSR" id="PIRSR602326-1"/>
    </source>
</evidence>
<dbReference type="GO" id="GO:0005743">
    <property type="term" value="C:mitochondrial inner membrane"/>
    <property type="evidence" value="ECO:0007669"/>
    <property type="project" value="UniProtKB-SubCell"/>
</dbReference>
<accession>A0A9F5JCQ7</accession>
<dbReference type="InterPro" id="IPR002326">
    <property type="entry name" value="Cyt_c1"/>
</dbReference>
<evidence type="ECO:0000256" key="10">
    <source>
        <dbReference type="ARBA" id="ARBA00022989"/>
    </source>
</evidence>
<evidence type="ECO:0000256" key="4">
    <source>
        <dbReference type="ARBA" id="ARBA00022617"/>
    </source>
</evidence>
<dbReference type="InterPro" id="IPR036909">
    <property type="entry name" value="Cyt_c-like_dom_sf"/>
</dbReference>
<dbReference type="AlphaFoldDB" id="A0A9F5JCQ7"/>
<feature type="binding site" description="covalent" evidence="14">
    <location>
        <position position="190"/>
    </location>
    <ligand>
        <name>heme c</name>
        <dbReference type="ChEBI" id="CHEBI:61717"/>
    </ligand>
</feature>
<dbReference type="Pfam" id="PF02167">
    <property type="entry name" value="Cytochrom_C1"/>
    <property type="match status" value="1"/>
</dbReference>
<dbReference type="SUPFAM" id="SSF81496">
    <property type="entry name" value="Cytochrome c1 subunit of cytochrome bc1 complex (Ubiquinol-cytochrome c reductase), transmembrane anchor"/>
    <property type="match status" value="1"/>
</dbReference>
<feature type="non-terminal residue" evidence="18">
    <location>
        <position position="1"/>
    </location>
</feature>
<dbReference type="OMA" id="NNCMTEA"/>
<dbReference type="PANTHER" id="PTHR10266">
    <property type="entry name" value="CYTOCHROME C1"/>
    <property type="match status" value="1"/>
</dbReference>
<evidence type="ECO:0000256" key="11">
    <source>
        <dbReference type="ARBA" id="ARBA00023004"/>
    </source>
</evidence>
<dbReference type="Gene3D" id="1.10.760.10">
    <property type="entry name" value="Cytochrome c-like domain"/>
    <property type="match status" value="1"/>
</dbReference>
<proteinExistence type="inferred from homology"/>
<dbReference type="Gene3D" id="1.20.5.100">
    <property type="entry name" value="Cytochrome c1, transmembrane anchor, C-terminal"/>
    <property type="match status" value="1"/>
</dbReference>
<dbReference type="FunFam" id="1.10.760.10:FF:000002">
    <property type="entry name" value="Cytochrome c1, heme protein"/>
    <property type="match status" value="1"/>
</dbReference>
<keyword evidence="12" id="KW-0496">Mitochondrion</keyword>
<feature type="binding site" description="covalent" evidence="14">
    <location>
        <position position="191"/>
    </location>
    <ligand>
        <name>heme c</name>
        <dbReference type="ChEBI" id="CHEBI:61717"/>
    </ligand>
</feature>
<feature type="binding site" description="covalent" evidence="14">
    <location>
        <position position="310"/>
    </location>
    <ligand>
        <name>heme c</name>
        <dbReference type="ChEBI" id="CHEBI:61717"/>
    </ligand>
</feature>
<evidence type="ECO:0000313" key="18">
    <source>
        <dbReference type="RefSeq" id="XP_025032819.1"/>
    </source>
</evidence>
<evidence type="ECO:0000256" key="8">
    <source>
        <dbReference type="ARBA" id="ARBA00022792"/>
    </source>
</evidence>
<comment type="subcellular location">
    <subcellularLocation>
        <location evidence="1">Mitochondrion inner membrane</location>
    </subcellularLocation>
</comment>
<evidence type="ECO:0000313" key="17">
    <source>
        <dbReference type="Proteomes" id="UP000695026"/>
    </source>
</evidence>
<dbReference type="RefSeq" id="XP_025032819.1">
    <property type="nucleotide sequence ID" value="XM_025177051.1"/>
</dbReference>
<comment type="cofactor">
    <cofactor evidence="14">
        <name>heme c</name>
        <dbReference type="ChEBI" id="CHEBI:61717"/>
    </cofactor>
    <text evidence="14">Binds 1 heme c group covalently per subunit.</text>
</comment>
<evidence type="ECO:0000256" key="9">
    <source>
        <dbReference type="ARBA" id="ARBA00022982"/>
    </source>
</evidence>
<keyword evidence="7 14" id="KW-0479">Metal-binding</keyword>
<feature type="transmembrane region" description="Helical" evidence="15">
    <location>
        <begin position="354"/>
        <end position="373"/>
    </location>
</feature>
<dbReference type="GO" id="GO:0020037">
    <property type="term" value="F:heme binding"/>
    <property type="evidence" value="ECO:0007669"/>
    <property type="project" value="InterPro"/>
</dbReference>
<keyword evidence="3" id="KW-0813">Transport</keyword>
<keyword evidence="11 14" id="KW-0408">Iron</keyword>
<keyword evidence="6 15" id="KW-0812">Transmembrane</keyword>
<evidence type="ECO:0000259" key="16">
    <source>
        <dbReference type="PROSITE" id="PS51007"/>
    </source>
</evidence>
<keyword evidence="5" id="KW-0679">Respiratory chain</keyword>
<dbReference type="Proteomes" id="UP000695026">
    <property type="component" value="Unplaced"/>
</dbReference>
<evidence type="ECO:0000256" key="15">
    <source>
        <dbReference type="SAM" id="Phobius"/>
    </source>
</evidence>
<comment type="similarity">
    <text evidence="2">Belongs to the cytochrome c family.</text>
</comment>
<keyword evidence="8" id="KW-0999">Mitochondrion inner membrane</keyword>
<keyword evidence="17" id="KW-1185">Reference proteome</keyword>
<dbReference type="PROSITE" id="PS51007">
    <property type="entry name" value="CYTC"/>
    <property type="match status" value="1"/>
</dbReference>
<keyword evidence="10 15" id="KW-1133">Transmembrane helix</keyword>
<dbReference type="OrthoDB" id="5925at2759"/>
<keyword evidence="13 15" id="KW-0472">Membrane</keyword>
<dbReference type="PANTHER" id="PTHR10266:SF3">
    <property type="entry name" value="CYTOCHROME C1, HEME PROTEIN, MITOCHONDRIAL"/>
    <property type="match status" value="1"/>
</dbReference>
<evidence type="ECO:0000256" key="6">
    <source>
        <dbReference type="ARBA" id="ARBA00022692"/>
    </source>
</evidence>
<dbReference type="GO" id="GO:0009055">
    <property type="term" value="F:electron transfer activity"/>
    <property type="evidence" value="ECO:0007669"/>
    <property type="project" value="InterPro"/>
</dbReference>